<feature type="chain" id="PRO_5027550727" evidence="7">
    <location>
        <begin position="21"/>
        <end position="525"/>
    </location>
</feature>
<keyword evidence="9" id="KW-1185">Reference proteome</keyword>
<keyword evidence="2 7" id="KW-0732">Signal</keyword>
<gene>
    <name evidence="10" type="primary">LOC117571016</name>
</gene>
<dbReference type="PROSITE" id="PS50940">
    <property type="entry name" value="CHIT_BIND_II"/>
    <property type="match status" value="4"/>
</dbReference>
<evidence type="ECO:0000256" key="1">
    <source>
        <dbReference type="ARBA" id="ARBA00022669"/>
    </source>
</evidence>
<feature type="domain" description="Chitin-binding type-2" evidence="8">
    <location>
        <begin position="24"/>
        <end position="82"/>
    </location>
</feature>
<keyword evidence="5" id="KW-0325">Glycoprotein</keyword>
<evidence type="ECO:0000256" key="5">
    <source>
        <dbReference type="ARBA" id="ARBA00023180"/>
    </source>
</evidence>
<evidence type="ECO:0000259" key="8">
    <source>
        <dbReference type="PROSITE" id="PS50940"/>
    </source>
</evidence>
<name>A0A6P8XBT6_DROAB</name>
<keyword evidence="1" id="KW-0147">Chitin-binding</keyword>
<dbReference type="AlphaFoldDB" id="A0A6P8XBT6"/>
<evidence type="ECO:0000256" key="3">
    <source>
        <dbReference type="ARBA" id="ARBA00022737"/>
    </source>
</evidence>
<keyword evidence="3" id="KW-0677">Repeat</keyword>
<dbReference type="RefSeq" id="XP_034108865.1">
    <property type="nucleotide sequence ID" value="XM_034252974.2"/>
</dbReference>
<dbReference type="OrthoDB" id="6059830at2759"/>
<protein>
    <submittedName>
        <fullName evidence="10">Chitin-binding domain protein cbd-1</fullName>
    </submittedName>
</protein>
<proteinExistence type="predicted"/>
<evidence type="ECO:0000256" key="2">
    <source>
        <dbReference type="ARBA" id="ARBA00022729"/>
    </source>
</evidence>
<reference evidence="10" key="1">
    <citation type="submission" date="2025-08" db="UniProtKB">
        <authorList>
            <consortium name="RefSeq"/>
        </authorList>
    </citation>
    <scope>IDENTIFICATION</scope>
    <source>
        <strain evidence="10">15112-1751.03</strain>
        <tissue evidence="10">Whole Adult</tissue>
    </source>
</reference>
<organism evidence="9 10">
    <name type="scientific">Drosophila albomicans</name>
    <name type="common">Fruit fly</name>
    <dbReference type="NCBI Taxonomy" id="7291"/>
    <lineage>
        <taxon>Eukaryota</taxon>
        <taxon>Metazoa</taxon>
        <taxon>Ecdysozoa</taxon>
        <taxon>Arthropoda</taxon>
        <taxon>Hexapoda</taxon>
        <taxon>Insecta</taxon>
        <taxon>Pterygota</taxon>
        <taxon>Neoptera</taxon>
        <taxon>Endopterygota</taxon>
        <taxon>Diptera</taxon>
        <taxon>Brachycera</taxon>
        <taxon>Muscomorpha</taxon>
        <taxon>Ephydroidea</taxon>
        <taxon>Drosophilidae</taxon>
        <taxon>Drosophila</taxon>
    </lineage>
</organism>
<evidence type="ECO:0000313" key="10">
    <source>
        <dbReference type="RefSeq" id="XP_034108865.1"/>
    </source>
</evidence>
<feature type="domain" description="Chitin-binding type-2" evidence="8">
    <location>
        <begin position="391"/>
        <end position="448"/>
    </location>
</feature>
<dbReference type="PANTHER" id="PTHR23301">
    <property type="entry name" value="CHITIN BINDING PERITROPHIN-A"/>
    <property type="match status" value="1"/>
</dbReference>
<dbReference type="GO" id="GO:0008061">
    <property type="term" value="F:chitin binding"/>
    <property type="evidence" value="ECO:0007669"/>
    <property type="project" value="UniProtKB-KW"/>
</dbReference>
<accession>A0A6P8XBT6</accession>
<evidence type="ECO:0000313" key="9">
    <source>
        <dbReference type="Proteomes" id="UP000515160"/>
    </source>
</evidence>
<dbReference type="GO" id="GO:0005576">
    <property type="term" value="C:extracellular region"/>
    <property type="evidence" value="ECO:0007669"/>
    <property type="project" value="InterPro"/>
</dbReference>
<dbReference type="InterPro" id="IPR051940">
    <property type="entry name" value="Chitin_bind-dev_reg"/>
</dbReference>
<evidence type="ECO:0000256" key="7">
    <source>
        <dbReference type="SAM" id="SignalP"/>
    </source>
</evidence>
<dbReference type="GeneID" id="117571016"/>
<dbReference type="SMART" id="SM00494">
    <property type="entry name" value="ChtBD2"/>
    <property type="match status" value="5"/>
</dbReference>
<dbReference type="Gene3D" id="2.170.140.10">
    <property type="entry name" value="Chitin binding domain"/>
    <property type="match status" value="4"/>
</dbReference>
<keyword evidence="4" id="KW-1015">Disulfide bond</keyword>
<dbReference type="SUPFAM" id="SSF57625">
    <property type="entry name" value="Invertebrate chitin-binding proteins"/>
    <property type="match status" value="5"/>
</dbReference>
<dbReference type="InterPro" id="IPR002557">
    <property type="entry name" value="Chitin-bd_dom"/>
</dbReference>
<feature type="domain" description="Chitin-binding type-2" evidence="8">
    <location>
        <begin position="468"/>
        <end position="525"/>
    </location>
</feature>
<feature type="signal peptide" evidence="7">
    <location>
        <begin position="1"/>
        <end position="20"/>
    </location>
</feature>
<dbReference type="Pfam" id="PF01607">
    <property type="entry name" value="CBM_14"/>
    <property type="match status" value="5"/>
</dbReference>
<dbReference type="PANTHER" id="PTHR23301:SF0">
    <property type="entry name" value="CHITIN-BINDING TYPE-2 DOMAIN-CONTAINING PROTEIN-RELATED"/>
    <property type="match status" value="1"/>
</dbReference>
<dbReference type="Proteomes" id="UP000515160">
    <property type="component" value="Chromosome 3"/>
</dbReference>
<sequence length="525" mass="56795">MSQLKGIVFISLLCVLSALAADWTDICAFEDDGTRLPLPLDCKRYVLCSDREIAAIRSCPRGLHFNHKLGECDFQWRADCSGLSLYANADSDDDCVCSCCADECQASDLIEATTPCLPVEETTVNTETTPADNTDSTFDEGEDTTGAPNTDSTSRPTTDSTTSRPTTDSTTSNTGSTSRPNTDSTTLRPTTDSTTSRPTTDSTTSSGSSTSSPIVPSYCSDKRPNCANELDGARVPIDGVCTSYLQCSHGCSYEQPCPSGLYFDPDTEMCDYFWNVECEPNDTEDATGGEIAGPSGTTCTDQSVCAGQRDGKMFANNETNGYFVCQCQCPIAMPCDANTKFNEEAQVCDWDRTSSATANVICPDGLVYNATSDQCDYPEGYVPEVVCDNDATVCQNQTEGALFPIEGVCNKFYKCNFNCAVEQSCPNNLLYDSVKELCDYPQNVYCEWPYTPPSGPTAGPSGISCESNGRCLGEREGVFFPSLTSCSGYIVCQCECEVEMQCSGDLYWDQTLKTCNYANKVNCTL</sequence>
<dbReference type="InterPro" id="IPR036508">
    <property type="entry name" value="Chitin-bd_dom_sf"/>
</dbReference>
<feature type="compositionally biased region" description="Low complexity" evidence="6">
    <location>
        <begin position="149"/>
        <end position="213"/>
    </location>
</feature>
<evidence type="ECO:0000256" key="6">
    <source>
        <dbReference type="SAM" id="MobiDB-lite"/>
    </source>
</evidence>
<feature type="domain" description="Chitin-binding type-2" evidence="8">
    <location>
        <begin position="223"/>
        <end position="280"/>
    </location>
</feature>
<feature type="region of interest" description="Disordered" evidence="6">
    <location>
        <begin position="121"/>
        <end position="216"/>
    </location>
</feature>
<evidence type="ECO:0000256" key="4">
    <source>
        <dbReference type="ARBA" id="ARBA00023157"/>
    </source>
</evidence>